<evidence type="ECO:0000256" key="1">
    <source>
        <dbReference type="SAM" id="SignalP"/>
    </source>
</evidence>
<name>A0A1I8AL05_9BILA</name>
<sequence>MGDLSTLLASFVLAASSLGAIATLPRTTNVHEVHHTCESSQECAARLNRAWPPYVFVCCTTVICDATRGRYYLVTSGCATRHNCKPVVQVHSDGSRLAARFEKHHWDSHEEALFGDCPLTHERLRMSETVGNASIVTKKVVPTTTEAPKVKPVQQSRCKGRCGASEVCCVHIECVDSTQTAAAEYKVDEFCTDSCPLLSYNFGAMYTFYIPASNWAERHLYEKKEEAPPVEKSCRETKFFYYWELKRQKLD</sequence>
<organism evidence="2 3">
    <name type="scientific">Steinernema glaseri</name>
    <dbReference type="NCBI Taxonomy" id="37863"/>
    <lineage>
        <taxon>Eukaryota</taxon>
        <taxon>Metazoa</taxon>
        <taxon>Ecdysozoa</taxon>
        <taxon>Nematoda</taxon>
        <taxon>Chromadorea</taxon>
        <taxon>Rhabditida</taxon>
        <taxon>Tylenchina</taxon>
        <taxon>Panagrolaimomorpha</taxon>
        <taxon>Strongyloidoidea</taxon>
        <taxon>Steinernematidae</taxon>
        <taxon>Steinernema</taxon>
    </lineage>
</organism>
<evidence type="ECO:0000313" key="2">
    <source>
        <dbReference type="Proteomes" id="UP000095287"/>
    </source>
</evidence>
<feature type="signal peptide" evidence="1">
    <location>
        <begin position="1"/>
        <end position="22"/>
    </location>
</feature>
<dbReference type="AlphaFoldDB" id="A0A1I8AL05"/>
<evidence type="ECO:0000313" key="3">
    <source>
        <dbReference type="WBParaSite" id="L893_g6816.t1"/>
    </source>
</evidence>
<feature type="chain" id="PRO_5009314853" evidence="1">
    <location>
        <begin position="23"/>
        <end position="251"/>
    </location>
</feature>
<protein>
    <submittedName>
        <fullName evidence="3">Uncharacterized protein</fullName>
    </submittedName>
</protein>
<proteinExistence type="predicted"/>
<accession>A0A1I8AL05</accession>
<dbReference type="WBParaSite" id="L893_g6816.t1">
    <property type="protein sequence ID" value="L893_g6816.t1"/>
    <property type="gene ID" value="L893_g6816"/>
</dbReference>
<dbReference type="Proteomes" id="UP000095287">
    <property type="component" value="Unplaced"/>
</dbReference>
<reference evidence="3" key="1">
    <citation type="submission" date="2016-11" db="UniProtKB">
        <authorList>
            <consortium name="WormBaseParasite"/>
        </authorList>
    </citation>
    <scope>IDENTIFICATION</scope>
</reference>
<keyword evidence="1" id="KW-0732">Signal</keyword>
<keyword evidence="2" id="KW-1185">Reference proteome</keyword>